<dbReference type="EMBL" id="JGYV01000005">
    <property type="protein sequence ID" value="KFI64198.1"/>
    <property type="molecule type" value="Genomic_DNA"/>
</dbReference>
<dbReference type="Gene3D" id="1.10.357.10">
    <property type="entry name" value="Tetracycline Repressor, domain 2"/>
    <property type="match status" value="1"/>
</dbReference>
<comment type="caution">
    <text evidence="6">The sequence shown here is derived from an EMBL/GenBank/DDBJ whole genome shotgun (WGS) entry which is preliminary data.</text>
</comment>
<dbReference type="Pfam" id="PF00440">
    <property type="entry name" value="TetR_N"/>
    <property type="match status" value="1"/>
</dbReference>
<keyword evidence="2 4" id="KW-0238">DNA-binding</keyword>
<protein>
    <submittedName>
        <fullName evidence="6">Putative TetR-family transcriptional regulator</fullName>
    </submittedName>
</protein>
<dbReference type="SUPFAM" id="SSF48498">
    <property type="entry name" value="Tetracyclin repressor-like, C-terminal domain"/>
    <property type="match status" value="1"/>
</dbReference>
<dbReference type="AlphaFoldDB" id="A0A087AZJ8"/>
<evidence type="ECO:0000256" key="2">
    <source>
        <dbReference type="ARBA" id="ARBA00023125"/>
    </source>
</evidence>
<dbReference type="eggNOG" id="COG1309">
    <property type="taxonomic scope" value="Bacteria"/>
</dbReference>
<evidence type="ECO:0000313" key="7">
    <source>
        <dbReference type="Proteomes" id="UP000029067"/>
    </source>
</evidence>
<evidence type="ECO:0000256" key="4">
    <source>
        <dbReference type="PROSITE-ProRule" id="PRU00335"/>
    </source>
</evidence>
<evidence type="ECO:0000256" key="3">
    <source>
        <dbReference type="ARBA" id="ARBA00023163"/>
    </source>
</evidence>
<dbReference type="InterPro" id="IPR036271">
    <property type="entry name" value="Tet_transcr_reg_TetR-rel_C_sf"/>
</dbReference>
<reference evidence="6 7" key="1">
    <citation type="submission" date="2014-03" db="EMBL/GenBank/DDBJ databases">
        <title>Genomics of Bifidobacteria.</title>
        <authorList>
            <person name="Ventura M."/>
            <person name="Milani C."/>
            <person name="Lugli G.A."/>
        </authorList>
    </citation>
    <scope>NUCLEOTIDE SEQUENCE [LARGE SCALE GENOMIC DNA]</scope>
    <source>
        <strain evidence="6 7">LMG 10738</strain>
    </source>
</reference>
<dbReference type="PANTHER" id="PTHR30055:SF234">
    <property type="entry name" value="HTH-TYPE TRANSCRIPTIONAL REGULATOR BETI"/>
    <property type="match status" value="1"/>
</dbReference>
<dbReference type="InterPro" id="IPR009057">
    <property type="entry name" value="Homeodomain-like_sf"/>
</dbReference>
<evidence type="ECO:0000259" key="5">
    <source>
        <dbReference type="PROSITE" id="PS50977"/>
    </source>
</evidence>
<dbReference type="RefSeq" id="WP_033516025.1">
    <property type="nucleotide sequence ID" value="NZ_JGYV01000005.1"/>
</dbReference>
<gene>
    <name evidence="6" type="ORF">BCUN_2059</name>
</gene>
<dbReference type="STRING" id="1688.BCUN_2059"/>
<dbReference type="InterPro" id="IPR001647">
    <property type="entry name" value="HTH_TetR"/>
</dbReference>
<dbReference type="Proteomes" id="UP000029067">
    <property type="component" value="Unassembled WGS sequence"/>
</dbReference>
<accession>A0A087AZJ8</accession>
<keyword evidence="1" id="KW-0805">Transcription regulation</keyword>
<dbReference type="GO" id="GO:0003700">
    <property type="term" value="F:DNA-binding transcription factor activity"/>
    <property type="evidence" value="ECO:0007669"/>
    <property type="project" value="TreeGrafter"/>
</dbReference>
<proteinExistence type="predicted"/>
<sequence>MPKIVDHDQRRAQIIAAFLKLVEQEGLTAASSRALSSSMGISNGLLWRYFKDMNAIVESAYDQVVRQTHGRVDAALEGKVGMEAVYALIDELLPVTSVSKAEARIVAEYWHVQARAEASYLEGHDCWRAQLADLLGQARDRGEVAEDVPVTVIADAIMAIVGNAQVEYAMSGDDHQALAARDLARALVRLH</sequence>
<dbReference type="InterPro" id="IPR050109">
    <property type="entry name" value="HTH-type_TetR-like_transc_reg"/>
</dbReference>
<evidence type="ECO:0000313" key="6">
    <source>
        <dbReference type="EMBL" id="KFI64198.1"/>
    </source>
</evidence>
<name>A0A087AZJ8_9BIFI</name>
<keyword evidence="3" id="KW-0804">Transcription</keyword>
<dbReference type="PROSITE" id="PS50977">
    <property type="entry name" value="HTH_TETR_2"/>
    <property type="match status" value="1"/>
</dbReference>
<dbReference type="SUPFAM" id="SSF46689">
    <property type="entry name" value="Homeodomain-like"/>
    <property type="match status" value="1"/>
</dbReference>
<feature type="DNA-binding region" description="H-T-H motif" evidence="4">
    <location>
        <begin position="31"/>
        <end position="50"/>
    </location>
</feature>
<dbReference type="PANTHER" id="PTHR30055">
    <property type="entry name" value="HTH-TYPE TRANSCRIPTIONAL REGULATOR RUTR"/>
    <property type="match status" value="1"/>
</dbReference>
<feature type="domain" description="HTH tetR-type" evidence="5">
    <location>
        <begin position="8"/>
        <end position="68"/>
    </location>
</feature>
<dbReference type="GO" id="GO:0000976">
    <property type="term" value="F:transcription cis-regulatory region binding"/>
    <property type="evidence" value="ECO:0007669"/>
    <property type="project" value="TreeGrafter"/>
</dbReference>
<keyword evidence="7" id="KW-1185">Reference proteome</keyword>
<dbReference type="OrthoDB" id="9816296at2"/>
<organism evidence="6 7">
    <name type="scientific">Bifidobacterium cuniculi</name>
    <dbReference type="NCBI Taxonomy" id="1688"/>
    <lineage>
        <taxon>Bacteria</taxon>
        <taxon>Bacillati</taxon>
        <taxon>Actinomycetota</taxon>
        <taxon>Actinomycetes</taxon>
        <taxon>Bifidobacteriales</taxon>
        <taxon>Bifidobacteriaceae</taxon>
        <taxon>Bifidobacterium</taxon>
    </lineage>
</organism>
<evidence type="ECO:0000256" key="1">
    <source>
        <dbReference type="ARBA" id="ARBA00023015"/>
    </source>
</evidence>